<evidence type="ECO:0000313" key="2">
    <source>
        <dbReference type="EMBL" id="CNV11790.1"/>
    </source>
</evidence>
<reference evidence="3 4" key="1">
    <citation type="submission" date="2015-03" db="EMBL/GenBank/DDBJ databases">
        <authorList>
            <consortium name="Pathogen Informatics"/>
        </authorList>
    </citation>
    <scope>NUCLEOTIDE SEQUENCE [LARGE SCALE GENOMIC DNA]</scope>
    <source>
        <strain evidence="1 3">A1104</strain>
        <strain evidence="2 4">D4891</strain>
    </source>
</reference>
<dbReference type="Proteomes" id="UP000041314">
    <property type="component" value="Unassembled WGS sequence"/>
</dbReference>
<dbReference type="Proteomes" id="UP000042394">
    <property type="component" value="Unassembled WGS sequence"/>
</dbReference>
<protein>
    <submittedName>
        <fullName evidence="1">Uncharacterized protein</fullName>
    </submittedName>
</protein>
<evidence type="ECO:0000313" key="1">
    <source>
        <dbReference type="EMBL" id="CNU76658.1"/>
    </source>
</evidence>
<gene>
    <name evidence="1" type="ORF">ERS008198_03520</name>
    <name evidence="2" type="ORF">ERS008207_04336</name>
</gene>
<evidence type="ECO:0000313" key="3">
    <source>
        <dbReference type="Proteomes" id="UP000041314"/>
    </source>
</evidence>
<name>A0A655DNH4_SALET</name>
<dbReference type="EMBL" id="CQPD01000062">
    <property type="protein sequence ID" value="CNV11790.1"/>
    <property type="molecule type" value="Genomic_DNA"/>
</dbReference>
<proteinExistence type="predicted"/>
<accession>A0A655DNH4</accession>
<evidence type="ECO:0000313" key="4">
    <source>
        <dbReference type="Proteomes" id="UP000042394"/>
    </source>
</evidence>
<dbReference type="AlphaFoldDB" id="A0A655DNH4"/>
<sequence length="64" mass="7124">MCQQAVEIERPSRFWPGTGQSFTAKRLDADDRAHHITVNVQVADMGGTGDLRNGFINTGMYAQR</sequence>
<dbReference type="EMBL" id="CQPA01000034">
    <property type="protein sequence ID" value="CNU76658.1"/>
    <property type="molecule type" value="Genomic_DNA"/>
</dbReference>
<organism evidence="1 3">
    <name type="scientific">Salmonella enterica subsp. enterica serovar Bovismorbificans</name>
    <dbReference type="NCBI Taxonomy" id="58097"/>
    <lineage>
        <taxon>Bacteria</taxon>
        <taxon>Pseudomonadati</taxon>
        <taxon>Pseudomonadota</taxon>
        <taxon>Gammaproteobacteria</taxon>
        <taxon>Enterobacterales</taxon>
        <taxon>Enterobacteriaceae</taxon>
        <taxon>Salmonella</taxon>
    </lineage>
</organism>